<dbReference type="PANTHER" id="PTHR18898:SF2">
    <property type="entry name" value="NUCLEOPROTEIN TPR"/>
    <property type="match status" value="1"/>
</dbReference>
<feature type="coiled-coil region" evidence="4">
    <location>
        <begin position="164"/>
        <end position="286"/>
    </location>
</feature>
<feature type="compositionally biased region" description="Low complexity" evidence="5">
    <location>
        <begin position="1980"/>
        <end position="1989"/>
    </location>
</feature>
<evidence type="ECO:0000259" key="8">
    <source>
        <dbReference type="Pfam" id="PF25785"/>
    </source>
</evidence>
<dbReference type="Pfam" id="PF25785">
    <property type="entry name" value="TPR"/>
    <property type="match status" value="1"/>
</dbReference>
<feature type="compositionally biased region" description="Low complexity" evidence="5">
    <location>
        <begin position="1934"/>
        <end position="1947"/>
    </location>
</feature>
<keyword evidence="3" id="KW-0539">Nucleus</keyword>
<keyword evidence="2 4" id="KW-0175">Coiled coil</keyword>
<feature type="compositionally biased region" description="Polar residues" evidence="5">
    <location>
        <begin position="1591"/>
        <end position="1604"/>
    </location>
</feature>
<feature type="domain" description="Nucleoprotein TPR/MPL1" evidence="7">
    <location>
        <begin position="192"/>
        <end position="268"/>
    </location>
</feature>
<evidence type="ECO:0000256" key="2">
    <source>
        <dbReference type="ARBA" id="ARBA00023054"/>
    </source>
</evidence>
<feature type="compositionally biased region" description="Polar residues" evidence="5">
    <location>
        <begin position="1990"/>
        <end position="2003"/>
    </location>
</feature>
<dbReference type="GO" id="GO:0006606">
    <property type="term" value="P:protein import into nucleus"/>
    <property type="evidence" value="ECO:0007669"/>
    <property type="project" value="InterPro"/>
</dbReference>
<feature type="coiled-coil region" evidence="4">
    <location>
        <begin position="721"/>
        <end position="776"/>
    </location>
</feature>
<dbReference type="EMBL" id="JAVFHQ010000017">
    <property type="protein sequence ID" value="KAK4545903.1"/>
    <property type="molecule type" value="Genomic_DNA"/>
</dbReference>
<feature type="compositionally biased region" description="Gly residues" evidence="5">
    <location>
        <begin position="2108"/>
        <end position="2122"/>
    </location>
</feature>
<feature type="coiled-coil region" evidence="4">
    <location>
        <begin position="580"/>
        <end position="647"/>
    </location>
</feature>
<evidence type="ECO:0000256" key="3">
    <source>
        <dbReference type="ARBA" id="ARBA00023242"/>
    </source>
</evidence>
<feature type="domain" description="NUA/TPR/MLP1-2-like" evidence="8">
    <location>
        <begin position="493"/>
        <end position="606"/>
    </location>
</feature>
<evidence type="ECO:0000256" key="1">
    <source>
        <dbReference type="ARBA" id="ARBA00004123"/>
    </source>
</evidence>
<feature type="compositionally biased region" description="Pro residues" evidence="5">
    <location>
        <begin position="1921"/>
        <end position="1933"/>
    </location>
</feature>
<comment type="subcellular location">
    <subcellularLocation>
        <location evidence="1">Nucleus</location>
    </subcellularLocation>
</comment>
<feature type="compositionally biased region" description="Low complexity" evidence="5">
    <location>
        <begin position="2045"/>
        <end position="2056"/>
    </location>
</feature>
<feature type="compositionally biased region" description="Polar residues" evidence="5">
    <location>
        <begin position="2022"/>
        <end position="2044"/>
    </location>
</feature>
<proteinExistence type="predicted"/>
<dbReference type="Pfam" id="PF25481">
    <property type="entry name" value="Nucleoprot-TPR"/>
    <property type="match status" value="1"/>
</dbReference>
<feature type="region of interest" description="Disordered" evidence="5">
    <location>
        <begin position="956"/>
        <end position="980"/>
    </location>
</feature>
<comment type="caution">
    <text evidence="9">The sequence shown here is derived from an EMBL/GenBank/DDBJ whole genome shotgun (WGS) entry which is preliminary data.</text>
</comment>
<sequence length="2164" mass="242118">MRTRAQAADPMALDLPYLSSTYGVPEADIQTLIDAPTADLVREFLASLTTKGQEIEALKTEKIKVDVELENTVRTSETKVKAQKTQITKHAKEVEELRTKLTEAETARETLASELDELRSSSSGSTAETQALRQRIETLEASNRDALALVESKSTDKDRLATELSEQHSKLLSLRREVSQLEERNQSLENAVSSQKFKEQSLQQEIELLKRNNEWHTNELQTRTQEHAKFRKERNARIASLQRELEDANATVEALKRTETTLRQRLEEVQAKADEAFARVASLQEEAARKEQGFRTELDSTKRLADLQAQNAATHKARLQDIQGQIEQINESAADEIGRLQAEFETERADKEQAERKVAELELSVERLEQQPRPSRQGTPMRNGSFDPATPARLGSRAGSPSAMPGSMRKTVNGLSFTQLYSNYTELQGLFENEKRRTNKLSEQLEELVNAVEQRSPEVLEMRADQDKLEQQVLDFSNMLEDATQTRDDAVKEAQHWQSEASAVAREGDILRQQLRNLSAQVKMLLVEVQSRDQGLDDMSAAERIELERAARGELTGGALEHMTDTGRFIAERLVIFRDVSELQEKNQQMLRLVETLGDRLEGQEAQEKERQTAAYASENEELRQKVQRLQDELQTTVTQIDSYMKERDMFRRMLQHRGQMAPDADMQSLFGQSVPPATPQRNGGMEPPTPRSKDAQDFNTLLKEQQTFFDQYRNESATDRRTLKEQVDALAREKSTLQADIARAQSQLTLASERYEMLQSNFTGLRNENSELTKRSRVLAENAAKQDLRTQQVAEELVEARSMAESLRHENANGKAEKELWKRIEARLTEDNRGLMDERSRLNKLVTDLQNLQNERELADSETRRRLQSRTEALESELADATRKLEREIDDSRKASLRREYEEGQSRTRIDDLVKSLGNVREELVAAKTTRDQLQSRVEEMKIELRSAEEKVVALQPRPTPRAEPQHQQNGEAQVNGETELPVEQRLAVEVSDLRRDLELARNELEAARQQVEQYRSISQSSEEELANFSETSEQYKEDTDRVLAEKDARVKELEQRIEDVSAELTTTNNELSEIRTKHDDSSRALDEQKASFEAELARLRDDTERYTEEKKLFQEDLKAQAEIAQQAQQSYEDELLKHAEAARSLQSVRKEYNELRTEVAGIRAESEAAKASLERGEESWSEQREGFEREFEELRCKREDVDKQNKLLHQQMENFSSELAALRQGRNVPTGDGAEPAGSPSRGDGNLQEVIKFLRREKEIVDVQYELSIQEAKRLQQQLEYANTQLEEIRQKLAEERRQSADKMASEGSTNKLLQTINELNLFRESSTTLREEARQARQKLDEKSKEVERLVAEMEPLKGRVGELEGELESKEGELKLLQDDRDHWRERTQNIISKYDRVDPAELESLKSQLEALKAEKERLEGEQALLREQIDGFEAVKEEAITQGVKHMEDRIERYKVQAKDQNRKQNDRIREVSQELAQLRVEKDAFAKELDALAKELDTLKKELEQTKTMLQEAQAQAEKRGSEEGEEGEVHEDGAQSEEHAALHARTAEAEANASGHAHRVEELNGQIATLQGRVEELEGQAVELNQQLEAAQQDKAQTPDEPSPTADNEALEKAQQELVALQQEVEALRTNANDAASSAKPTVVDAQPAEGDVYTAAHVAEEVAKMRAELEEQHALAKQQVTDECERKLNNQRENLKRQLIEKRQQYQNEGKQELVAQHSTEMQRLKDEYEATITKLKQEHQAELERLAKTGAAAVQKAEGGDGAVKAEQADATPTKAPELSNDQVHDLLQNNARLRTIFHNNLRNKIADETKRLTLVVAEKDAEIASLKEALGSASGDAEKEELRQKLEAAQKEKEAAVRQAVDTVEKKVKVQLSFRDIAQAKLLVIQTAVKETPEKPVREVWEVAAKAKPVPKPAPVSAPPASSPAAKSNVPASPAQGKPPPPQSPLEQTPEQIEQAKLRARQERFGTVPTPAAASASTFGQPSAAPTTTSTFGQPGQQPGALAQPARRPSASVQAGNPPNPQAPTFTPGGTTDSAAPANSAPAAPRGLTGIPHPRGATSLPRGPGAAGRGGLSFQGAATQNAQGQPPRGGLQSALPRGGGNFVGRGGGRGGPSAMPRGNNAGAANAGQKRSHEGSDGGDGKRMRGGGAPGSGA</sequence>
<dbReference type="Proteomes" id="UP001324427">
    <property type="component" value="Unassembled WGS sequence"/>
</dbReference>
<evidence type="ECO:0000259" key="6">
    <source>
        <dbReference type="Pfam" id="PF07926"/>
    </source>
</evidence>
<feature type="compositionally biased region" description="Polar residues" evidence="5">
    <location>
        <begin position="967"/>
        <end position="978"/>
    </location>
</feature>
<feature type="coiled-coil region" evidence="4">
    <location>
        <begin position="1843"/>
        <end position="1877"/>
    </location>
</feature>
<name>A0AAV9JLW2_9PEZI</name>
<dbReference type="InterPro" id="IPR057974">
    <property type="entry name" value="NUA/TPR/MLP1-2-like_dom"/>
</dbReference>
<feature type="compositionally biased region" description="Low complexity" evidence="5">
    <location>
        <begin position="2004"/>
        <end position="2017"/>
    </location>
</feature>
<dbReference type="InterPro" id="IPR057577">
    <property type="entry name" value="Nucleoprot-TPR/MLP1_dom"/>
</dbReference>
<dbReference type="PANTHER" id="PTHR18898">
    <property type="entry name" value="NUCLEOPROTEIN TPR-RELATED"/>
    <property type="match status" value="1"/>
</dbReference>
<feature type="region of interest" description="Disordered" evidence="5">
    <location>
        <begin position="1017"/>
        <end position="1043"/>
    </location>
</feature>
<feature type="region of interest" description="Disordered" evidence="5">
    <location>
        <begin position="1228"/>
        <end position="1248"/>
    </location>
</feature>
<accession>A0AAV9JLW2</accession>
<feature type="region of interest" description="Disordered" evidence="5">
    <location>
        <begin position="1586"/>
        <end position="1620"/>
    </location>
</feature>
<protein>
    <recommendedName>
        <fullName evidence="11">Nucleoprotein TPR/MLP1 domain-containing protein</fullName>
    </recommendedName>
</protein>
<feature type="region of interest" description="Disordered" evidence="5">
    <location>
        <begin position="345"/>
        <end position="407"/>
    </location>
</feature>
<dbReference type="Gene3D" id="1.10.287.1490">
    <property type="match status" value="1"/>
</dbReference>
<evidence type="ECO:0000256" key="4">
    <source>
        <dbReference type="SAM" id="Coils"/>
    </source>
</evidence>
<reference evidence="9 10" key="1">
    <citation type="submission" date="2021-11" db="EMBL/GenBank/DDBJ databases">
        <title>Black yeast isolated from Biological Soil Crust.</title>
        <authorList>
            <person name="Kurbessoian T."/>
        </authorList>
    </citation>
    <scope>NUCLEOTIDE SEQUENCE [LARGE SCALE GENOMIC DNA]</scope>
    <source>
        <strain evidence="9 10">CCFEE 5522</strain>
    </source>
</reference>
<feature type="region of interest" description="Disordered" evidence="5">
    <location>
        <begin position="1512"/>
        <end position="1572"/>
    </location>
</feature>
<feature type="coiled-coil region" evidence="4">
    <location>
        <begin position="918"/>
        <end position="952"/>
    </location>
</feature>
<evidence type="ECO:0000259" key="7">
    <source>
        <dbReference type="Pfam" id="PF25481"/>
    </source>
</evidence>
<evidence type="ECO:0000256" key="5">
    <source>
        <dbReference type="SAM" id="MobiDB-lite"/>
    </source>
</evidence>
<keyword evidence="10" id="KW-1185">Reference proteome</keyword>
<dbReference type="Pfam" id="PF07926">
    <property type="entry name" value="TPR_MLP1_2"/>
    <property type="match status" value="1"/>
</dbReference>
<feature type="coiled-coil region" evidence="4">
    <location>
        <begin position="836"/>
        <end position="892"/>
    </location>
</feature>
<evidence type="ECO:0008006" key="11">
    <source>
        <dbReference type="Google" id="ProtNLM"/>
    </source>
</evidence>
<feature type="compositionally biased region" description="Low complexity" evidence="5">
    <location>
        <begin position="2123"/>
        <end position="2138"/>
    </location>
</feature>
<feature type="domain" description="Nucleoprotein TPR/MLP1-2" evidence="6">
    <location>
        <begin position="1089"/>
        <end position="1216"/>
    </location>
</feature>
<organism evidence="9 10">
    <name type="scientific">Oleoguttula mirabilis</name>
    <dbReference type="NCBI Taxonomy" id="1507867"/>
    <lineage>
        <taxon>Eukaryota</taxon>
        <taxon>Fungi</taxon>
        <taxon>Dikarya</taxon>
        <taxon>Ascomycota</taxon>
        <taxon>Pezizomycotina</taxon>
        <taxon>Dothideomycetes</taxon>
        <taxon>Dothideomycetidae</taxon>
        <taxon>Mycosphaerellales</taxon>
        <taxon>Teratosphaeriaceae</taxon>
        <taxon>Oleoguttula</taxon>
    </lineage>
</organism>
<feature type="coiled-coil region" evidence="4">
    <location>
        <begin position="80"/>
        <end position="121"/>
    </location>
</feature>
<feature type="compositionally biased region" description="Basic and acidic residues" evidence="5">
    <location>
        <begin position="1538"/>
        <end position="1556"/>
    </location>
</feature>
<dbReference type="GO" id="GO:0017056">
    <property type="term" value="F:structural constituent of nuclear pore"/>
    <property type="evidence" value="ECO:0007669"/>
    <property type="project" value="TreeGrafter"/>
</dbReference>
<gene>
    <name evidence="9" type="ORF">LTR36_002467</name>
</gene>
<feature type="compositionally biased region" description="Basic and acidic residues" evidence="5">
    <location>
        <begin position="1965"/>
        <end position="1975"/>
    </location>
</feature>
<feature type="region of interest" description="Disordered" evidence="5">
    <location>
        <begin position="1919"/>
        <end position="2164"/>
    </location>
</feature>
<dbReference type="GO" id="GO:0006406">
    <property type="term" value="P:mRNA export from nucleus"/>
    <property type="evidence" value="ECO:0007669"/>
    <property type="project" value="TreeGrafter"/>
</dbReference>
<feature type="compositionally biased region" description="Basic and acidic residues" evidence="5">
    <location>
        <begin position="345"/>
        <end position="370"/>
    </location>
</feature>
<dbReference type="GO" id="GO:0005643">
    <property type="term" value="C:nuclear pore"/>
    <property type="evidence" value="ECO:0007669"/>
    <property type="project" value="TreeGrafter"/>
</dbReference>
<evidence type="ECO:0000313" key="9">
    <source>
        <dbReference type="EMBL" id="KAK4545903.1"/>
    </source>
</evidence>
<evidence type="ECO:0000313" key="10">
    <source>
        <dbReference type="Proteomes" id="UP001324427"/>
    </source>
</evidence>
<feature type="region of interest" description="Disordered" evidence="5">
    <location>
        <begin position="1768"/>
        <end position="1788"/>
    </location>
</feature>
<feature type="region of interest" description="Disordered" evidence="5">
    <location>
        <begin position="673"/>
        <end position="696"/>
    </location>
</feature>
<feature type="coiled-coil region" evidence="4">
    <location>
        <begin position="431"/>
        <end position="500"/>
    </location>
</feature>
<dbReference type="InterPro" id="IPR012929">
    <property type="entry name" value="Nucleoprot-TPR/MLP1-2_dom"/>
</dbReference>
<feature type="compositionally biased region" description="Polar residues" evidence="5">
    <location>
        <begin position="372"/>
        <end position="382"/>
    </location>
</feature>
<feature type="compositionally biased region" description="Basic and acidic residues" evidence="5">
    <location>
        <begin position="2141"/>
        <end position="2153"/>
    </location>
</feature>